<feature type="active site" evidence="19">
    <location>
        <position position="301"/>
    </location>
</feature>
<dbReference type="GO" id="GO:0071949">
    <property type="term" value="F:FAD binding"/>
    <property type="evidence" value="ECO:0007669"/>
    <property type="project" value="InterPro"/>
</dbReference>
<evidence type="ECO:0000256" key="17">
    <source>
        <dbReference type="ARBA" id="ARBA00031026"/>
    </source>
</evidence>
<gene>
    <name evidence="19 21" type="primary">murB</name>
    <name evidence="21" type="ORF">IHV25_07640</name>
</gene>
<dbReference type="EMBL" id="JACZHT010000005">
    <property type="protein sequence ID" value="MBE1237519.1"/>
    <property type="molecule type" value="Genomic_DNA"/>
</dbReference>
<evidence type="ECO:0000256" key="19">
    <source>
        <dbReference type="HAMAP-Rule" id="MF_00037"/>
    </source>
</evidence>
<evidence type="ECO:0000256" key="10">
    <source>
        <dbReference type="ARBA" id="ARBA00022827"/>
    </source>
</evidence>
<dbReference type="Gene3D" id="3.90.78.10">
    <property type="entry name" value="UDP-N-acetylenolpyruvoylglucosamine reductase, C-terminal domain"/>
    <property type="match status" value="1"/>
</dbReference>
<keyword evidence="11 19" id="KW-0521">NADP</keyword>
<feature type="domain" description="FAD-binding PCMH-type" evidence="20">
    <location>
        <begin position="37"/>
        <end position="215"/>
    </location>
</feature>
<dbReference type="NCBIfam" id="TIGR00179">
    <property type="entry name" value="murB"/>
    <property type="match status" value="1"/>
</dbReference>
<dbReference type="InterPro" id="IPR016166">
    <property type="entry name" value="FAD-bd_PCMH"/>
</dbReference>
<dbReference type="GO" id="GO:0008360">
    <property type="term" value="P:regulation of cell shape"/>
    <property type="evidence" value="ECO:0007669"/>
    <property type="project" value="UniProtKB-KW"/>
</dbReference>
<dbReference type="GO" id="GO:0009252">
    <property type="term" value="P:peptidoglycan biosynthetic process"/>
    <property type="evidence" value="ECO:0007669"/>
    <property type="project" value="UniProtKB-UniRule"/>
</dbReference>
<dbReference type="InterPro" id="IPR003170">
    <property type="entry name" value="MurB"/>
</dbReference>
<evidence type="ECO:0000256" key="16">
    <source>
        <dbReference type="ARBA" id="ARBA00023316"/>
    </source>
</evidence>
<dbReference type="GO" id="GO:0005829">
    <property type="term" value="C:cytosol"/>
    <property type="evidence" value="ECO:0007669"/>
    <property type="project" value="TreeGrafter"/>
</dbReference>
<keyword evidence="14 19" id="KW-0560">Oxidoreductase</keyword>
<comment type="catalytic activity">
    <reaction evidence="18 19">
        <text>UDP-N-acetyl-alpha-D-muramate + NADP(+) = UDP-N-acetyl-3-O-(1-carboxyvinyl)-alpha-D-glucosamine + NADPH + H(+)</text>
        <dbReference type="Rhea" id="RHEA:12248"/>
        <dbReference type="ChEBI" id="CHEBI:15378"/>
        <dbReference type="ChEBI" id="CHEBI:57783"/>
        <dbReference type="ChEBI" id="CHEBI:58349"/>
        <dbReference type="ChEBI" id="CHEBI:68483"/>
        <dbReference type="ChEBI" id="CHEBI:70757"/>
        <dbReference type="EC" id="1.3.1.98"/>
    </reaction>
</comment>
<keyword evidence="7 19" id="KW-0963">Cytoplasm</keyword>
<feature type="active site" description="Proton donor" evidence="19">
    <location>
        <position position="230"/>
    </location>
</feature>
<dbReference type="InterPro" id="IPR016169">
    <property type="entry name" value="FAD-bd_PCMH_sub2"/>
</dbReference>
<dbReference type="Pfam" id="PF01565">
    <property type="entry name" value="FAD_binding_4"/>
    <property type="match status" value="1"/>
</dbReference>
<dbReference type="EC" id="1.3.1.98" evidence="5 19"/>
<dbReference type="InterPro" id="IPR036635">
    <property type="entry name" value="MurB_C_sf"/>
</dbReference>
<comment type="similarity">
    <text evidence="19">Belongs to the MurB family.</text>
</comment>
<keyword evidence="16 19" id="KW-0961">Cell wall biogenesis/degradation</keyword>
<dbReference type="InterPro" id="IPR016167">
    <property type="entry name" value="FAD-bd_PCMH_sub1"/>
</dbReference>
<dbReference type="InterPro" id="IPR006094">
    <property type="entry name" value="Oxid_FAD_bind_N"/>
</dbReference>
<dbReference type="GO" id="GO:0008762">
    <property type="term" value="F:UDP-N-acetylmuramate dehydrogenase activity"/>
    <property type="evidence" value="ECO:0007669"/>
    <property type="project" value="UniProtKB-UniRule"/>
</dbReference>
<dbReference type="Proteomes" id="UP000631034">
    <property type="component" value="Unassembled WGS sequence"/>
</dbReference>
<dbReference type="PROSITE" id="PS51387">
    <property type="entry name" value="FAD_PCMH"/>
    <property type="match status" value="1"/>
</dbReference>
<keyword evidence="13 19" id="KW-0573">Peptidoglycan synthesis</keyword>
<comment type="caution">
    <text evidence="21">The sequence shown here is derived from an EMBL/GenBank/DDBJ whole genome shotgun (WGS) entry which is preliminary data.</text>
</comment>
<dbReference type="SUPFAM" id="SSF56176">
    <property type="entry name" value="FAD-binding/transporter-associated domain-like"/>
    <property type="match status" value="1"/>
</dbReference>
<evidence type="ECO:0000256" key="8">
    <source>
        <dbReference type="ARBA" id="ARBA00022618"/>
    </source>
</evidence>
<keyword evidence="22" id="KW-1185">Reference proteome</keyword>
<dbReference type="SUPFAM" id="SSF56194">
    <property type="entry name" value="Uridine diphospho-N-Acetylenolpyruvylglucosamine reductase, MurB, C-terminal domain"/>
    <property type="match status" value="1"/>
</dbReference>
<dbReference type="Gene3D" id="3.30.465.10">
    <property type="match status" value="1"/>
</dbReference>
<evidence type="ECO:0000256" key="4">
    <source>
        <dbReference type="ARBA" id="ARBA00004752"/>
    </source>
</evidence>
<evidence type="ECO:0000313" key="21">
    <source>
        <dbReference type="EMBL" id="MBE1237519.1"/>
    </source>
</evidence>
<dbReference type="Gene3D" id="3.30.43.10">
    <property type="entry name" value="Uridine Diphospho-n-acetylenolpyruvylglucosamine Reductase, domain 2"/>
    <property type="match status" value="1"/>
</dbReference>
<dbReference type="HAMAP" id="MF_00037">
    <property type="entry name" value="MurB"/>
    <property type="match status" value="1"/>
</dbReference>
<evidence type="ECO:0000256" key="2">
    <source>
        <dbReference type="ARBA" id="ARBA00003921"/>
    </source>
</evidence>
<name>A0A8J7CE44_9PROT</name>
<dbReference type="RefSeq" id="WP_192534527.1">
    <property type="nucleotide sequence ID" value="NZ_JACZHT010000005.1"/>
</dbReference>
<dbReference type="InterPro" id="IPR036318">
    <property type="entry name" value="FAD-bd_PCMH-like_sf"/>
</dbReference>
<evidence type="ECO:0000256" key="18">
    <source>
        <dbReference type="ARBA" id="ARBA00048914"/>
    </source>
</evidence>
<keyword evidence="12 19" id="KW-0133">Cell shape</keyword>
<comment type="pathway">
    <text evidence="4 19">Cell wall biogenesis; peptidoglycan biosynthesis.</text>
</comment>
<comment type="cofactor">
    <cofactor evidence="1 19">
        <name>FAD</name>
        <dbReference type="ChEBI" id="CHEBI:57692"/>
    </cofactor>
</comment>
<comment type="subcellular location">
    <subcellularLocation>
        <location evidence="3 19">Cytoplasm</location>
    </subcellularLocation>
</comment>
<organism evidence="21 22">
    <name type="scientific">Phaeovibrio sulfidiphilus</name>
    <dbReference type="NCBI Taxonomy" id="1220600"/>
    <lineage>
        <taxon>Bacteria</taxon>
        <taxon>Pseudomonadati</taxon>
        <taxon>Pseudomonadota</taxon>
        <taxon>Alphaproteobacteria</taxon>
        <taxon>Rhodospirillales</taxon>
        <taxon>Rhodospirillaceae</taxon>
        <taxon>Phaeovibrio</taxon>
    </lineage>
</organism>
<dbReference type="NCBIfam" id="NF010480">
    <property type="entry name" value="PRK13905.1"/>
    <property type="match status" value="1"/>
</dbReference>
<evidence type="ECO:0000256" key="7">
    <source>
        <dbReference type="ARBA" id="ARBA00022490"/>
    </source>
</evidence>
<evidence type="ECO:0000256" key="13">
    <source>
        <dbReference type="ARBA" id="ARBA00022984"/>
    </source>
</evidence>
<keyword evidence="8 19" id="KW-0132">Cell division</keyword>
<evidence type="ECO:0000313" key="22">
    <source>
        <dbReference type="Proteomes" id="UP000631034"/>
    </source>
</evidence>
<evidence type="ECO:0000256" key="5">
    <source>
        <dbReference type="ARBA" id="ARBA00012518"/>
    </source>
</evidence>
<dbReference type="GO" id="GO:0071555">
    <property type="term" value="P:cell wall organization"/>
    <property type="evidence" value="ECO:0007669"/>
    <property type="project" value="UniProtKB-KW"/>
</dbReference>
<evidence type="ECO:0000256" key="11">
    <source>
        <dbReference type="ARBA" id="ARBA00022857"/>
    </source>
</evidence>
<evidence type="ECO:0000256" key="9">
    <source>
        <dbReference type="ARBA" id="ARBA00022630"/>
    </source>
</evidence>
<reference evidence="21" key="1">
    <citation type="submission" date="2020-10" db="EMBL/GenBank/DDBJ databases">
        <title>Genome sequence of the unusual species of purple photosynthetic bacteria, Phaeovibrio sulfidiphilus DSM 23193, type strain.</title>
        <authorList>
            <person name="Kyndt J.A."/>
            <person name="Meyer T.E."/>
        </authorList>
    </citation>
    <scope>NUCLEOTIDE SEQUENCE</scope>
    <source>
        <strain evidence="21">DSM 23193</strain>
    </source>
</reference>
<evidence type="ECO:0000256" key="14">
    <source>
        <dbReference type="ARBA" id="ARBA00023002"/>
    </source>
</evidence>
<comment type="function">
    <text evidence="2 19">Cell wall formation.</text>
</comment>
<dbReference type="GO" id="GO:0051301">
    <property type="term" value="P:cell division"/>
    <property type="evidence" value="ECO:0007669"/>
    <property type="project" value="UniProtKB-KW"/>
</dbReference>
<dbReference type="InterPro" id="IPR011601">
    <property type="entry name" value="MurB_C"/>
</dbReference>
<protein>
    <recommendedName>
        <fullName evidence="6 19">UDP-N-acetylenolpyruvoylglucosamine reductase</fullName>
        <ecNumber evidence="5 19">1.3.1.98</ecNumber>
    </recommendedName>
    <alternativeName>
        <fullName evidence="17 19">UDP-N-acetylmuramate dehydrogenase</fullName>
    </alternativeName>
</protein>
<evidence type="ECO:0000256" key="15">
    <source>
        <dbReference type="ARBA" id="ARBA00023306"/>
    </source>
</evidence>
<feature type="active site" evidence="19">
    <location>
        <position position="181"/>
    </location>
</feature>
<keyword evidence="9 19" id="KW-0285">Flavoprotein</keyword>
<evidence type="ECO:0000256" key="1">
    <source>
        <dbReference type="ARBA" id="ARBA00001974"/>
    </source>
</evidence>
<evidence type="ECO:0000256" key="3">
    <source>
        <dbReference type="ARBA" id="ARBA00004496"/>
    </source>
</evidence>
<evidence type="ECO:0000259" key="20">
    <source>
        <dbReference type="PROSITE" id="PS51387"/>
    </source>
</evidence>
<dbReference type="AlphaFoldDB" id="A0A8J7CE44"/>
<proteinExistence type="inferred from homology"/>
<dbReference type="Pfam" id="PF02873">
    <property type="entry name" value="MurB_C"/>
    <property type="match status" value="1"/>
</dbReference>
<dbReference type="PANTHER" id="PTHR21071:SF4">
    <property type="entry name" value="UDP-N-ACETYLENOLPYRUVOYLGLUCOSAMINE REDUCTASE"/>
    <property type="match status" value="1"/>
</dbReference>
<keyword evidence="15 19" id="KW-0131">Cell cycle</keyword>
<dbReference type="PANTHER" id="PTHR21071">
    <property type="entry name" value="UDP-N-ACETYLENOLPYRUVOYLGLUCOSAMINE REDUCTASE"/>
    <property type="match status" value="1"/>
</dbReference>
<accession>A0A8J7CE44</accession>
<sequence>MTAAVTFDSATALLGRLPAARGDLRPFVPLAAGSWLGVGGPAEVLFRPADASDLADFLAARPADVPVTIIGATSNLLVRDGGVPGVVVRLGPSFGGISIRDNRVVAGAGAFVSMIARRALEASVGAMEFLGGIPGTLGGAIRMNAGAHGHELCEVLREVTALDSTGTTHVWTVADLKFGYRSCGAPEDTIFISAVLEGQAARAADIQARMEADRLHREAVQPVRIKTAGSTFRNPPEGPRAWELIDRAGCRGLRVGGAKMHEVHCNFMVNTGAATASDLETLGETVRTRVRTTSGVDLVWEVRRIGLPPVTEGETA</sequence>
<dbReference type="UniPathway" id="UPA00219"/>
<evidence type="ECO:0000256" key="6">
    <source>
        <dbReference type="ARBA" id="ARBA00015188"/>
    </source>
</evidence>
<evidence type="ECO:0000256" key="12">
    <source>
        <dbReference type="ARBA" id="ARBA00022960"/>
    </source>
</evidence>
<keyword evidence="10 19" id="KW-0274">FAD</keyword>